<evidence type="ECO:0000313" key="3">
    <source>
        <dbReference type="Proteomes" id="UP000000763"/>
    </source>
</evidence>
<gene>
    <name evidence="2" type="primary">OSJNBa0026C08.34</name>
</gene>
<sequence length="85" mass="8712">MWEGRGVAVGVAAGGSAAEGAQLDRARRPPLPSLPPRLAAAVVSSAAPRRRSPPPPPRLAAAAAATSTVDVLAVPASRERERERE</sequence>
<feature type="compositionally biased region" description="Low complexity" evidence="1">
    <location>
        <begin position="1"/>
        <end position="21"/>
    </location>
</feature>
<evidence type="ECO:0000256" key="1">
    <source>
        <dbReference type="SAM" id="MobiDB-lite"/>
    </source>
</evidence>
<dbReference type="Proteomes" id="UP000000763">
    <property type="component" value="Chromosome 9"/>
</dbReference>
<feature type="region of interest" description="Disordered" evidence="1">
    <location>
        <begin position="1"/>
        <end position="85"/>
    </location>
</feature>
<feature type="compositionally biased region" description="Low complexity" evidence="1">
    <location>
        <begin position="36"/>
        <end position="47"/>
    </location>
</feature>
<reference evidence="3" key="2">
    <citation type="journal article" date="2008" name="Nucleic Acids Res.">
        <title>The rice annotation project database (RAP-DB): 2008 update.</title>
        <authorList>
            <consortium name="The rice annotation project (RAP)"/>
        </authorList>
    </citation>
    <scope>GENOME REANNOTATION</scope>
    <source>
        <strain evidence="3">cv. Nipponbare</strain>
    </source>
</reference>
<reference evidence="3" key="1">
    <citation type="journal article" date="2005" name="Nature">
        <title>The map-based sequence of the rice genome.</title>
        <authorList>
            <consortium name="International rice genome sequencing project (IRGSP)"/>
            <person name="Matsumoto T."/>
            <person name="Wu J."/>
            <person name="Kanamori H."/>
            <person name="Katayose Y."/>
            <person name="Fujisawa M."/>
            <person name="Namiki N."/>
            <person name="Mizuno H."/>
            <person name="Yamamoto K."/>
            <person name="Antonio B.A."/>
            <person name="Baba T."/>
            <person name="Sakata K."/>
            <person name="Nagamura Y."/>
            <person name="Aoki H."/>
            <person name="Arikawa K."/>
            <person name="Arita K."/>
            <person name="Bito T."/>
            <person name="Chiden Y."/>
            <person name="Fujitsuka N."/>
            <person name="Fukunaka R."/>
            <person name="Hamada M."/>
            <person name="Harada C."/>
            <person name="Hayashi A."/>
            <person name="Hijishita S."/>
            <person name="Honda M."/>
            <person name="Hosokawa S."/>
            <person name="Ichikawa Y."/>
            <person name="Idonuma A."/>
            <person name="Iijima M."/>
            <person name="Ikeda M."/>
            <person name="Ikeno M."/>
            <person name="Ito K."/>
            <person name="Ito S."/>
            <person name="Ito T."/>
            <person name="Ito Y."/>
            <person name="Ito Y."/>
            <person name="Iwabuchi A."/>
            <person name="Kamiya K."/>
            <person name="Karasawa W."/>
            <person name="Kurita K."/>
            <person name="Katagiri S."/>
            <person name="Kikuta A."/>
            <person name="Kobayashi H."/>
            <person name="Kobayashi N."/>
            <person name="Machita K."/>
            <person name="Maehara T."/>
            <person name="Masukawa M."/>
            <person name="Mizubayashi T."/>
            <person name="Mukai Y."/>
            <person name="Nagasaki H."/>
            <person name="Nagata Y."/>
            <person name="Naito S."/>
            <person name="Nakashima M."/>
            <person name="Nakama Y."/>
            <person name="Nakamichi Y."/>
            <person name="Nakamura M."/>
            <person name="Meguro A."/>
            <person name="Negishi M."/>
            <person name="Ohta I."/>
            <person name="Ohta T."/>
            <person name="Okamoto M."/>
            <person name="Ono N."/>
            <person name="Saji S."/>
            <person name="Sakaguchi M."/>
            <person name="Sakai K."/>
            <person name="Shibata M."/>
            <person name="Shimokawa T."/>
            <person name="Song J."/>
            <person name="Takazaki Y."/>
            <person name="Terasawa K."/>
            <person name="Tsugane M."/>
            <person name="Tsuji K."/>
            <person name="Ueda S."/>
            <person name="Waki K."/>
            <person name="Yamagata H."/>
            <person name="Yamamoto M."/>
            <person name="Yamamoto S."/>
            <person name="Yamane H."/>
            <person name="Yoshiki S."/>
            <person name="Yoshihara R."/>
            <person name="Yukawa K."/>
            <person name="Zhong H."/>
            <person name="Yano M."/>
            <person name="Yuan Q."/>
            <person name="Ouyang S."/>
            <person name="Liu J."/>
            <person name="Jones K.M."/>
            <person name="Gansberger K."/>
            <person name="Moffat K."/>
            <person name="Hill J."/>
            <person name="Bera J."/>
            <person name="Fadrosh D."/>
            <person name="Jin S."/>
            <person name="Johri S."/>
            <person name="Kim M."/>
            <person name="Overton L."/>
            <person name="Reardon M."/>
            <person name="Tsitrin T."/>
            <person name="Vuong H."/>
            <person name="Weaver B."/>
            <person name="Ciecko A."/>
            <person name="Tallon L."/>
            <person name="Jackson J."/>
            <person name="Pai G."/>
            <person name="Aken S.V."/>
            <person name="Utterback T."/>
            <person name="Reidmuller S."/>
            <person name="Feldblyum T."/>
            <person name="Hsiao J."/>
            <person name="Zismann V."/>
            <person name="Iobst S."/>
            <person name="de Vazeille A.R."/>
            <person name="Buell C.R."/>
            <person name="Ying K."/>
            <person name="Li Y."/>
            <person name="Lu T."/>
            <person name="Huang Y."/>
            <person name="Zhao Q."/>
            <person name="Feng Q."/>
            <person name="Zhang L."/>
            <person name="Zhu J."/>
            <person name="Weng Q."/>
            <person name="Mu J."/>
            <person name="Lu Y."/>
            <person name="Fan D."/>
            <person name="Liu Y."/>
            <person name="Guan J."/>
            <person name="Zhang Y."/>
            <person name="Yu S."/>
            <person name="Liu X."/>
            <person name="Zhang Y."/>
            <person name="Hong G."/>
            <person name="Han B."/>
            <person name="Choisne N."/>
            <person name="Demange N."/>
            <person name="Orjeda G."/>
            <person name="Samain S."/>
            <person name="Cattolico L."/>
            <person name="Pelletier E."/>
            <person name="Couloux A."/>
            <person name="Segurens B."/>
            <person name="Wincker P."/>
            <person name="D'Hont A."/>
            <person name="Scarpelli C."/>
            <person name="Weissenbach J."/>
            <person name="Salanoubat M."/>
            <person name="Quetier F."/>
            <person name="Yu Y."/>
            <person name="Kim H.R."/>
            <person name="Rambo T."/>
            <person name="Currie J."/>
            <person name="Collura K."/>
            <person name="Luo M."/>
            <person name="Yang T."/>
            <person name="Ammiraju J.S.S."/>
            <person name="Engler F."/>
            <person name="Soderlund C."/>
            <person name="Wing R.A."/>
            <person name="Palmer L.E."/>
            <person name="de la Bastide M."/>
            <person name="Spiegel L."/>
            <person name="Nascimento L."/>
            <person name="Zutavern T."/>
            <person name="O'Shaughnessy A."/>
            <person name="Dike S."/>
            <person name="Dedhia N."/>
            <person name="Preston R."/>
            <person name="Balija V."/>
            <person name="McCombie W.R."/>
            <person name="Chow T."/>
            <person name="Chen H."/>
            <person name="Chung M."/>
            <person name="Chen C."/>
            <person name="Shaw J."/>
            <person name="Wu H."/>
            <person name="Hsiao K."/>
            <person name="Chao Y."/>
            <person name="Chu M."/>
            <person name="Cheng C."/>
            <person name="Hour A."/>
            <person name="Lee P."/>
            <person name="Lin S."/>
            <person name="Lin Y."/>
            <person name="Liou J."/>
            <person name="Liu S."/>
            <person name="Hsing Y."/>
            <person name="Raghuvanshi S."/>
            <person name="Mohanty A."/>
            <person name="Bharti A.K."/>
            <person name="Gaur A."/>
            <person name="Gupta V."/>
            <person name="Kumar D."/>
            <person name="Ravi V."/>
            <person name="Vij S."/>
            <person name="Kapur A."/>
            <person name="Khurana P."/>
            <person name="Khurana P."/>
            <person name="Khurana J.P."/>
            <person name="Tyagi A.K."/>
            <person name="Gaikwad K."/>
            <person name="Singh A."/>
            <person name="Dalal V."/>
            <person name="Srivastava S."/>
            <person name="Dixit A."/>
            <person name="Pal A.K."/>
            <person name="Ghazi I.A."/>
            <person name="Yadav M."/>
            <person name="Pandit A."/>
            <person name="Bhargava A."/>
            <person name="Sureshbabu K."/>
            <person name="Batra K."/>
            <person name="Sharma T.R."/>
            <person name="Mohapatra T."/>
            <person name="Singh N.K."/>
            <person name="Messing J."/>
            <person name="Nelson A.B."/>
            <person name="Fuks G."/>
            <person name="Kavchok S."/>
            <person name="Keizer G."/>
            <person name="Linton E."/>
            <person name="Llaca V."/>
            <person name="Song R."/>
            <person name="Tanyolac B."/>
            <person name="Young S."/>
            <person name="Ho-Il K."/>
            <person name="Hahn J.H."/>
            <person name="Sangsakoo G."/>
            <person name="Vanavichit A."/>
            <person name="de Mattos Luiz.A.T."/>
            <person name="Zimmer P.D."/>
            <person name="Malone G."/>
            <person name="Dellagostin O."/>
            <person name="de Oliveira A.C."/>
            <person name="Bevan M."/>
            <person name="Bancroft I."/>
            <person name="Minx P."/>
            <person name="Cordum H."/>
            <person name="Wilson R."/>
            <person name="Cheng Z."/>
            <person name="Jin W."/>
            <person name="Jiang J."/>
            <person name="Leong S.A."/>
            <person name="Iwama H."/>
            <person name="Gojobori T."/>
            <person name="Itoh T."/>
            <person name="Niimura Y."/>
            <person name="Fujii Y."/>
            <person name="Habara T."/>
            <person name="Sakai H."/>
            <person name="Sato Y."/>
            <person name="Wilson G."/>
            <person name="Kumar K."/>
            <person name="McCouch S."/>
            <person name="Juretic N."/>
            <person name="Hoen D."/>
            <person name="Wright S."/>
            <person name="Bruskiewich R."/>
            <person name="Bureau T."/>
            <person name="Miyao A."/>
            <person name="Hirochika H."/>
            <person name="Nishikawa T."/>
            <person name="Kadowaki K."/>
            <person name="Sugiura M."/>
            <person name="Burr B."/>
            <person name="Sasaki T."/>
        </authorList>
    </citation>
    <scope>NUCLEOTIDE SEQUENCE [LARGE SCALE GENOMIC DNA]</scope>
    <source>
        <strain evidence="3">cv. Nipponbare</strain>
    </source>
</reference>
<protein>
    <submittedName>
        <fullName evidence="2">Uncharacterized protein</fullName>
    </submittedName>
</protein>
<organism evidence="2 3">
    <name type="scientific">Oryza sativa subsp. japonica</name>
    <name type="common">Rice</name>
    <dbReference type="NCBI Taxonomy" id="39947"/>
    <lineage>
        <taxon>Eukaryota</taxon>
        <taxon>Viridiplantae</taxon>
        <taxon>Streptophyta</taxon>
        <taxon>Embryophyta</taxon>
        <taxon>Tracheophyta</taxon>
        <taxon>Spermatophyta</taxon>
        <taxon>Magnoliopsida</taxon>
        <taxon>Liliopsida</taxon>
        <taxon>Poales</taxon>
        <taxon>Poaceae</taxon>
        <taxon>BOP clade</taxon>
        <taxon>Oryzoideae</taxon>
        <taxon>Oryzeae</taxon>
        <taxon>Oryzinae</taxon>
        <taxon>Oryza</taxon>
        <taxon>Oryza sativa</taxon>
    </lineage>
</organism>
<dbReference type="EMBL" id="AP006169">
    <property type="protein sequence ID" value="BAD34352.1"/>
    <property type="molecule type" value="Genomic_DNA"/>
</dbReference>
<dbReference type="AlphaFoldDB" id="Q69JI9"/>
<accession>Q69JI9</accession>
<name>Q69JI9_ORYSJ</name>
<proteinExistence type="predicted"/>
<evidence type="ECO:0000313" key="2">
    <source>
        <dbReference type="EMBL" id="BAD34352.1"/>
    </source>
</evidence>